<dbReference type="Gene3D" id="1.25.40.990">
    <property type="match status" value="1"/>
</dbReference>
<feature type="compositionally biased region" description="Low complexity" evidence="1">
    <location>
        <begin position="11"/>
        <end position="25"/>
    </location>
</feature>
<dbReference type="InterPro" id="IPR005062">
    <property type="entry name" value="SAC3/GANP/THP3_conserved"/>
</dbReference>
<dbReference type="Proteomes" id="UP000266239">
    <property type="component" value="Unassembled WGS sequence"/>
</dbReference>
<dbReference type="InterPro" id="IPR045107">
    <property type="entry name" value="SAC3/GANP/THP3"/>
</dbReference>
<dbReference type="VEuPathDB" id="FungiDB:H257_04684"/>
<sequence>MQQFSYQNPHQAYQQYATPQQQVPAGPSHLTGPPRPIPAAKTNGSRWDRIPRAAAPSEAPSSISVASSNPSPTAKWQWNTGKAMPRPPPRPQHQGSKFGPSVTIASAPPRPYAPQAFQDKVSTSPAAATPVAASQWPTSLKSYVERAFAKCRSDADKAIVQSILKEKISSSMTANNLWTKNWDVEILPLQHGAPVATPFSQPPPGPMPHLRPPPPRPPMLAARGLVPPPRPPMMRPPHTTKPSPFSDSFIPLDYTSMKKQQSKATKRKPDMDAGYGQSEQKKLQRQQRFLKDNFHANAFRTADDEPTGPLQVLNDEGELDLDAMIIRGTCVKVEKDYLRLTSVQHIKNEFTVLVYETHARIALEEGDMNEFNQCQTQLAQLYEHGVDSPHRPEFLAYRILYSIYVCLQAKADNAGNVGMYRALSLVRPADRQDATVQHALAVREAVFANNYPSFFKLYDAPPKMTGYLMDAYANHMRLQALKIMCKAYQPSVPVSFIKAQLRLDGKPGKGFLNECGIKLVDNGASKADAAMDCKASEIVSVLKSSAKSLL</sequence>
<reference evidence="3 4" key="1">
    <citation type="submission" date="2018-08" db="EMBL/GenBank/DDBJ databases">
        <title>Aphanomyces genome sequencing and annotation.</title>
        <authorList>
            <person name="Minardi D."/>
            <person name="Oidtmann B."/>
            <person name="Van Der Giezen M."/>
            <person name="Studholme D.J."/>
        </authorList>
    </citation>
    <scope>NUCLEOTIDE SEQUENCE [LARGE SCALE GENOMIC DNA]</scope>
    <source>
        <strain evidence="3 4">Yx</strain>
    </source>
</reference>
<comment type="caution">
    <text evidence="3">The sequence shown here is derived from an EMBL/GenBank/DDBJ whole genome shotgun (WGS) entry which is preliminary data.</text>
</comment>
<evidence type="ECO:0000313" key="3">
    <source>
        <dbReference type="EMBL" id="RHY06987.1"/>
    </source>
</evidence>
<evidence type="ECO:0000259" key="2">
    <source>
        <dbReference type="Pfam" id="PF03399"/>
    </source>
</evidence>
<feature type="region of interest" description="Disordered" evidence="1">
    <location>
        <begin position="1"/>
        <end position="103"/>
    </location>
</feature>
<protein>
    <recommendedName>
        <fullName evidence="2">SAC3/GANP/THP3 conserved domain-containing protein</fullName>
    </recommendedName>
</protein>
<feature type="compositionally biased region" description="Polar residues" evidence="1">
    <location>
        <begin position="1"/>
        <end position="10"/>
    </location>
</feature>
<accession>A0A397AMX3</accession>
<evidence type="ECO:0000313" key="4">
    <source>
        <dbReference type="Proteomes" id="UP000266239"/>
    </source>
</evidence>
<name>A0A397AMX3_APHAT</name>
<dbReference type="GO" id="GO:0005634">
    <property type="term" value="C:nucleus"/>
    <property type="evidence" value="ECO:0007669"/>
    <property type="project" value="TreeGrafter"/>
</dbReference>
<gene>
    <name evidence="3" type="ORF">DYB25_011243</name>
</gene>
<dbReference type="AlphaFoldDB" id="A0A397AMX3"/>
<organism evidence="3 4">
    <name type="scientific">Aphanomyces astaci</name>
    <name type="common">Crayfish plague agent</name>
    <dbReference type="NCBI Taxonomy" id="112090"/>
    <lineage>
        <taxon>Eukaryota</taxon>
        <taxon>Sar</taxon>
        <taxon>Stramenopiles</taxon>
        <taxon>Oomycota</taxon>
        <taxon>Saprolegniomycetes</taxon>
        <taxon>Saprolegniales</taxon>
        <taxon>Verrucalvaceae</taxon>
        <taxon>Aphanomyces</taxon>
    </lineage>
</organism>
<dbReference type="PANTHER" id="PTHR12436:SF4">
    <property type="entry name" value="LEUKOCYTE RECEPTOR CLUSTER MEMBER 8"/>
    <property type="match status" value="1"/>
</dbReference>
<feature type="domain" description="SAC3/GANP/THP3 conserved" evidence="2">
    <location>
        <begin position="367"/>
        <end position="519"/>
    </location>
</feature>
<dbReference type="Pfam" id="PF03399">
    <property type="entry name" value="SAC3_GANP"/>
    <property type="match status" value="1"/>
</dbReference>
<feature type="compositionally biased region" description="Low complexity" evidence="1">
    <location>
        <begin position="52"/>
        <end position="72"/>
    </location>
</feature>
<dbReference type="PANTHER" id="PTHR12436">
    <property type="entry name" value="80 KDA MCM3-ASSOCIATED PROTEIN"/>
    <property type="match status" value="1"/>
</dbReference>
<evidence type="ECO:0000256" key="1">
    <source>
        <dbReference type="SAM" id="MobiDB-lite"/>
    </source>
</evidence>
<proteinExistence type="predicted"/>
<feature type="region of interest" description="Disordered" evidence="1">
    <location>
        <begin position="257"/>
        <end position="281"/>
    </location>
</feature>
<dbReference type="EMBL" id="QUTA01007463">
    <property type="protein sequence ID" value="RHY06987.1"/>
    <property type="molecule type" value="Genomic_DNA"/>
</dbReference>